<keyword evidence="1" id="KW-0812">Transmembrane</keyword>
<dbReference type="EMBL" id="JACHGB010000002">
    <property type="protein sequence ID" value="MBB5271064.1"/>
    <property type="molecule type" value="Genomic_DNA"/>
</dbReference>
<feature type="transmembrane region" description="Helical" evidence="1">
    <location>
        <begin position="20"/>
        <end position="43"/>
    </location>
</feature>
<comment type="caution">
    <text evidence="2">The sequence shown here is derived from an EMBL/GenBank/DDBJ whole genome shotgun (WGS) entry which is preliminary data.</text>
</comment>
<dbReference type="AlphaFoldDB" id="A0A7W8M8I5"/>
<protein>
    <submittedName>
        <fullName evidence="2">Flp pilus assembly pilin Flp</fullName>
    </submittedName>
</protein>
<dbReference type="RefSeq" id="WP_183964996.1">
    <property type="nucleotide sequence ID" value="NZ_BAABEW010000017.1"/>
</dbReference>
<accession>A0A7W8M8I5</accession>
<keyword evidence="3" id="KW-1185">Reference proteome</keyword>
<reference evidence="2 3" key="1">
    <citation type="submission" date="2020-08" db="EMBL/GenBank/DDBJ databases">
        <title>Genomic Encyclopedia of Type Strains, Phase IV (KMG-IV): sequencing the most valuable type-strain genomes for metagenomic binning, comparative biology and taxonomic classification.</title>
        <authorList>
            <person name="Goeker M."/>
        </authorList>
    </citation>
    <scope>NUCLEOTIDE SEQUENCE [LARGE SCALE GENOMIC DNA]</scope>
    <source>
        <strain evidence="2 3">DSM 29781</strain>
    </source>
</reference>
<name>A0A7W8M8I5_9BURK</name>
<evidence type="ECO:0000313" key="3">
    <source>
        <dbReference type="Proteomes" id="UP000532440"/>
    </source>
</evidence>
<evidence type="ECO:0000256" key="1">
    <source>
        <dbReference type="SAM" id="Phobius"/>
    </source>
</evidence>
<sequence>MQSIKTLVSSLAREEDGAAAAEYAILVAFIAAAVAAAVALFDLNGIFTTVGNKVKGLINGA</sequence>
<evidence type="ECO:0000313" key="2">
    <source>
        <dbReference type="EMBL" id="MBB5271064.1"/>
    </source>
</evidence>
<organism evidence="2 3">
    <name type="scientific">Quisquiliibacterium transsilvanicum</name>
    <dbReference type="NCBI Taxonomy" id="1549638"/>
    <lineage>
        <taxon>Bacteria</taxon>
        <taxon>Pseudomonadati</taxon>
        <taxon>Pseudomonadota</taxon>
        <taxon>Betaproteobacteria</taxon>
        <taxon>Burkholderiales</taxon>
        <taxon>Burkholderiaceae</taxon>
        <taxon>Quisquiliibacterium</taxon>
    </lineage>
</organism>
<proteinExistence type="predicted"/>
<gene>
    <name evidence="2" type="ORF">HNQ70_001068</name>
</gene>
<dbReference type="Proteomes" id="UP000532440">
    <property type="component" value="Unassembled WGS sequence"/>
</dbReference>
<keyword evidence="1" id="KW-0472">Membrane</keyword>
<keyword evidence="1" id="KW-1133">Transmembrane helix</keyword>